<dbReference type="RefSeq" id="WP_152290023.1">
    <property type="nucleotide sequence ID" value="NZ_VTPV01000005.1"/>
</dbReference>
<evidence type="ECO:0000256" key="1">
    <source>
        <dbReference type="SAM" id="Coils"/>
    </source>
</evidence>
<keyword evidence="1" id="KW-0175">Coiled coil</keyword>
<protein>
    <submittedName>
        <fullName evidence="4">Peptidoglycan-binding protein</fullName>
    </submittedName>
</protein>
<evidence type="ECO:0000313" key="5">
    <source>
        <dbReference type="Proteomes" id="UP000326384"/>
    </source>
</evidence>
<proteinExistence type="predicted"/>
<reference evidence="4 5" key="1">
    <citation type="journal article" date="2019" name="Stand. Genomic Sci.">
        <title>Draft Whole-Genome Sequence of a Novel Chryseobacterium viscerum Strain Isolated from Fresh Water at Dripping Springs, New Mexico.</title>
        <authorList>
            <person name="Kyndt J.A."/>
            <person name="Moore T.C."/>
        </authorList>
    </citation>
    <scope>NUCLEOTIDE SEQUENCE [LARGE SCALE GENOMIC DNA]</scope>
    <source>
        <strain evidence="4 5">DPS</strain>
    </source>
</reference>
<dbReference type="Pfam" id="PF01471">
    <property type="entry name" value="PG_binding_1"/>
    <property type="match status" value="1"/>
</dbReference>
<feature type="compositionally biased region" description="Basic and acidic residues" evidence="2">
    <location>
        <begin position="20"/>
        <end position="32"/>
    </location>
</feature>
<comment type="caution">
    <text evidence="4">The sequence shown here is derived from an EMBL/GenBank/DDBJ whole genome shotgun (WGS) entry which is preliminary data.</text>
</comment>
<evidence type="ECO:0000313" key="4">
    <source>
        <dbReference type="EMBL" id="KAB1230958.1"/>
    </source>
</evidence>
<dbReference type="SUPFAM" id="SSF47090">
    <property type="entry name" value="PGBD-like"/>
    <property type="match status" value="1"/>
</dbReference>
<evidence type="ECO:0000259" key="3">
    <source>
        <dbReference type="Pfam" id="PF01471"/>
    </source>
</evidence>
<gene>
    <name evidence="4" type="ORF">F8D52_11235</name>
</gene>
<feature type="coiled-coil region" evidence="1">
    <location>
        <begin position="703"/>
        <end position="747"/>
    </location>
</feature>
<dbReference type="InterPro" id="IPR036366">
    <property type="entry name" value="PGBDSf"/>
</dbReference>
<name>A0A5N4BRA6_9FLAO</name>
<dbReference type="EMBL" id="VTPV01000005">
    <property type="protein sequence ID" value="KAB1230958.1"/>
    <property type="molecule type" value="Genomic_DNA"/>
</dbReference>
<evidence type="ECO:0000256" key="2">
    <source>
        <dbReference type="SAM" id="MobiDB-lite"/>
    </source>
</evidence>
<accession>A0A5N4BRA6</accession>
<feature type="domain" description="Peptidoglycan binding-like" evidence="3">
    <location>
        <begin position="78"/>
        <end position="130"/>
    </location>
</feature>
<dbReference type="Proteomes" id="UP000326384">
    <property type="component" value="Unassembled WGS sequence"/>
</dbReference>
<dbReference type="Gene3D" id="1.10.101.10">
    <property type="entry name" value="PGBD-like superfamily/PGBD"/>
    <property type="match status" value="1"/>
</dbReference>
<dbReference type="InterPro" id="IPR036365">
    <property type="entry name" value="PGBD-like_sf"/>
</dbReference>
<organism evidence="4 5">
    <name type="scientific">Chryseobacterium viscerum</name>
    <dbReference type="NCBI Taxonomy" id="1037377"/>
    <lineage>
        <taxon>Bacteria</taxon>
        <taxon>Pseudomonadati</taxon>
        <taxon>Bacteroidota</taxon>
        <taxon>Flavobacteriia</taxon>
        <taxon>Flavobacteriales</taxon>
        <taxon>Weeksellaceae</taxon>
        <taxon>Chryseobacterium group</taxon>
        <taxon>Chryseobacterium</taxon>
    </lineage>
</organism>
<feature type="region of interest" description="Disordered" evidence="2">
    <location>
        <begin position="1"/>
        <end position="32"/>
    </location>
</feature>
<keyword evidence="5" id="KW-1185">Reference proteome</keyword>
<dbReference type="InterPro" id="IPR002477">
    <property type="entry name" value="Peptidoglycan-bd-like"/>
</dbReference>
<sequence>MSRLKKTFAPRAGRSETQIDDNKEDEKKYEQITDQDSKISLAKTEVTQITYPPFRNRAFNKIEKGSSRIQFSNSGLHVLALNKALNALGHKVPENEASFGDTTKIALINFQKQNGITGSGIFDKETLLKMNEVLEASKDKASNNTVLSAKPEKPKVIDSKDSDSIPYPIVVVKNQKFNGKLIQTDEDLNRFAEYKMKITRPLTWKPKFTDEYVKDLVSKGGSVIYTISSKTNNAEKEVEALSPAKKQFIRNAASITDYIQNIRILDLLKQLSEEEIADYKSKVSAETANMAAIEESLKAYIKNRNTRNQEKTKREKLQEQLAVPGLEILYKQYTTYIKFKSSHKSTLYEKNDPNKNYFENALNKQLEELLKSLNAHGFTLSSFEKLITNYELAFRKETVHIAEDALIKYRHVLFEQKKKLLGDVFITNLLGKIKASKAKESYEDADKASGGIYFADNPSTAEIEFKVKMEAFARSKKTEGNAAIKELSSTTPLVEDNGFNKEGFAKLETKQALRSFLERYINDQEGNITKIITSLNADQGISIYGYGSLLQKSKEIQGIAQGSIFDLIIADKESSESTRHIINGLLIGALAVALGLLSFGTGTVAVLLAAGNFALGAYITYEEIEAYRTQLAAYKVDISQDEPSAVWIVISVVGSILDAAAVAKISAKLINAGRTFELTKDIGKTEKELAEAGLNRATREKVIKALEKDLARIEALSTEVKVNFVKKAELKAEFHKLSQEFVQATATLNMGINPAAFSKLTRLADLGIKRGITTFEGFLLELKLNKIIKSVDNLTDEELKIIKEAFSKAKNGDKVSGKVDDLYREIDVNHKPKGFESLEDIENFDPKYGRGIITKFDDYEGYFYRNYDAKKKIFTFNHGFSNDLPKWVEDVKVPLVQGKGIPTQAYFTLRQMKLLSIAEGEIQVVKMSQIQNLDTAAFIFQVTEGKIIRNFDSIDILAAPSNGYMKTVMTQAGYETISGRITGKGIYMSVKQLKAADYPLNPKFKGSYEAFMKEYGLSLDSKLYLDYNIEIKVKHVK</sequence>